<accession>U4L362</accession>
<gene>
    <name evidence="1" type="ORF">PCON_10501</name>
</gene>
<dbReference type="Proteomes" id="UP000018144">
    <property type="component" value="Unassembled WGS sequence"/>
</dbReference>
<name>U4L362_PYROM</name>
<keyword evidence="2" id="KW-1185">Reference proteome</keyword>
<dbReference type="EMBL" id="HF935575">
    <property type="protein sequence ID" value="CCX10907.1"/>
    <property type="molecule type" value="Genomic_DNA"/>
</dbReference>
<protein>
    <submittedName>
        <fullName evidence="1">Uncharacterized protein</fullName>
    </submittedName>
</protein>
<sequence length="133" mass="15632">MSLKTTWCSRDIVRKVDALKLGGGGIETCTEANQNVDRPRNDDSRLQLLSLRRRSHPGVSEIYLEQSVLSWIRSHLHHFCQYYGWRHSNLLSRVMDMVRLQPGPHNEHRGSKRRTLMRRRLNFCQNMCLKTTS</sequence>
<organism evidence="1 2">
    <name type="scientific">Pyronema omphalodes (strain CBS 100304)</name>
    <name type="common">Pyronema confluens</name>
    <dbReference type="NCBI Taxonomy" id="1076935"/>
    <lineage>
        <taxon>Eukaryota</taxon>
        <taxon>Fungi</taxon>
        <taxon>Dikarya</taxon>
        <taxon>Ascomycota</taxon>
        <taxon>Pezizomycotina</taxon>
        <taxon>Pezizomycetes</taxon>
        <taxon>Pezizales</taxon>
        <taxon>Pyronemataceae</taxon>
        <taxon>Pyronema</taxon>
    </lineage>
</organism>
<proteinExistence type="predicted"/>
<evidence type="ECO:0000313" key="2">
    <source>
        <dbReference type="Proteomes" id="UP000018144"/>
    </source>
</evidence>
<evidence type="ECO:0000313" key="1">
    <source>
        <dbReference type="EMBL" id="CCX10907.1"/>
    </source>
</evidence>
<dbReference type="AlphaFoldDB" id="U4L362"/>
<reference evidence="1 2" key="1">
    <citation type="journal article" date="2013" name="PLoS Genet.">
        <title>The genome and development-dependent transcriptomes of Pyronema confluens: a window into fungal evolution.</title>
        <authorList>
            <person name="Traeger S."/>
            <person name="Altegoer F."/>
            <person name="Freitag M."/>
            <person name="Gabaldon T."/>
            <person name="Kempken F."/>
            <person name="Kumar A."/>
            <person name="Marcet-Houben M."/>
            <person name="Poggeler S."/>
            <person name="Stajich J.E."/>
            <person name="Nowrousian M."/>
        </authorList>
    </citation>
    <scope>NUCLEOTIDE SEQUENCE [LARGE SCALE GENOMIC DNA]</scope>
    <source>
        <strain evidence="2">CBS 100304</strain>
        <tissue evidence="1">Vegetative mycelium</tissue>
    </source>
</reference>